<comment type="caution">
    <text evidence="2">The sequence shown here is derived from an EMBL/GenBank/DDBJ whole genome shotgun (WGS) entry which is preliminary data.</text>
</comment>
<dbReference type="Proteomes" id="UP001201812">
    <property type="component" value="Unassembled WGS sequence"/>
</dbReference>
<keyword evidence="1" id="KW-0812">Transmembrane</keyword>
<dbReference type="EMBL" id="JAKKPZ010000287">
    <property type="protein sequence ID" value="KAI1697101.1"/>
    <property type="molecule type" value="Genomic_DNA"/>
</dbReference>
<dbReference type="AlphaFoldDB" id="A0AAD4MJR3"/>
<evidence type="ECO:0000256" key="1">
    <source>
        <dbReference type="SAM" id="Phobius"/>
    </source>
</evidence>
<evidence type="ECO:0000313" key="2">
    <source>
        <dbReference type="EMBL" id="KAI1697101.1"/>
    </source>
</evidence>
<protein>
    <submittedName>
        <fullName evidence="2">Uncharacterized protein</fullName>
    </submittedName>
</protein>
<gene>
    <name evidence="2" type="ORF">DdX_18698</name>
</gene>
<feature type="transmembrane region" description="Helical" evidence="1">
    <location>
        <begin position="51"/>
        <end position="70"/>
    </location>
</feature>
<feature type="transmembrane region" description="Helical" evidence="1">
    <location>
        <begin position="76"/>
        <end position="98"/>
    </location>
</feature>
<accession>A0AAD4MJR3</accession>
<proteinExistence type="predicted"/>
<name>A0AAD4MJR3_9BILA</name>
<keyword evidence="3" id="KW-1185">Reference proteome</keyword>
<sequence length="165" mass="18697">MPLNNSEYCIATNSTCCKSLQVPSYSCGGIEYSYYCEDQAFFQNLAAWVEIPIEIVDLILSCAIIFISIFGRMDGSFKWCILNISIFHFFHPIFVRLIHGEILIPMYQWSGNKPSYISMIMQTFKTEKSNAETSSVPVQTAETTTVYDTASTTEINVESTTEINF</sequence>
<keyword evidence="1" id="KW-1133">Transmembrane helix</keyword>
<keyword evidence="1" id="KW-0472">Membrane</keyword>
<reference evidence="2" key="1">
    <citation type="submission" date="2022-01" db="EMBL/GenBank/DDBJ databases">
        <title>Genome Sequence Resource for Two Populations of Ditylenchus destructor, the Migratory Endoparasitic Phytonematode.</title>
        <authorList>
            <person name="Zhang H."/>
            <person name="Lin R."/>
            <person name="Xie B."/>
        </authorList>
    </citation>
    <scope>NUCLEOTIDE SEQUENCE</scope>
    <source>
        <strain evidence="2">BazhouSP</strain>
    </source>
</reference>
<organism evidence="2 3">
    <name type="scientific">Ditylenchus destructor</name>
    <dbReference type="NCBI Taxonomy" id="166010"/>
    <lineage>
        <taxon>Eukaryota</taxon>
        <taxon>Metazoa</taxon>
        <taxon>Ecdysozoa</taxon>
        <taxon>Nematoda</taxon>
        <taxon>Chromadorea</taxon>
        <taxon>Rhabditida</taxon>
        <taxon>Tylenchina</taxon>
        <taxon>Tylenchomorpha</taxon>
        <taxon>Sphaerularioidea</taxon>
        <taxon>Anguinidae</taxon>
        <taxon>Anguininae</taxon>
        <taxon>Ditylenchus</taxon>
    </lineage>
</organism>
<evidence type="ECO:0000313" key="3">
    <source>
        <dbReference type="Proteomes" id="UP001201812"/>
    </source>
</evidence>